<name>A0ABU8REE2_9PSED</name>
<dbReference type="Proteomes" id="UP001377692">
    <property type="component" value="Unassembled WGS sequence"/>
</dbReference>
<sequence length="77" mass="8661">MVIDFSMKNVHLGDSGAADASASAAEFFKRQPALFYRGRQSKAPRRVEQLQSEANLIRLTRIRWSVLGWQAVQARLG</sequence>
<comment type="caution">
    <text evidence="1">The sequence shown here is derived from an EMBL/GenBank/DDBJ whole genome shotgun (WGS) entry which is preliminary data.</text>
</comment>
<dbReference type="EMBL" id="JBBHLD010000044">
    <property type="protein sequence ID" value="MEJ5908228.1"/>
    <property type="molecule type" value="Genomic_DNA"/>
</dbReference>
<evidence type="ECO:0000313" key="2">
    <source>
        <dbReference type="Proteomes" id="UP001377692"/>
    </source>
</evidence>
<keyword evidence="2" id="KW-1185">Reference proteome</keyword>
<proteinExistence type="predicted"/>
<evidence type="ECO:0000313" key="1">
    <source>
        <dbReference type="EMBL" id="MEJ5908228.1"/>
    </source>
</evidence>
<protein>
    <recommendedName>
        <fullName evidence="3">Transposase</fullName>
    </recommendedName>
</protein>
<dbReference type="RefSeq" id="WP_186703838.1">
    <property type="nucleotide sequence ID" value="NZ_JBBHLD010000044.1"/>
</dbReference>
<accession>A0ABU8REE2</accession>
<reference evidence="1 2" key="1">
    <citation type="submission" date="2024-02" db="EMBL/GenBank/DDBJ databases">
        <title>Identification of pathogenicity and growth-promoting functions of Pseudomonas putida variants.</title>
        <authorList>
            <person name="Sun J."/>
        </authorList>
    </citation>
    <scope>NUCLEOTIDE SEQUENCE [LARGE SCALE GENOMIC DNA]</scope>
    <source>
        <strain evidence="1 2">A04</strain>
    </source>
</reference>
<gene>
    <name evidence="1" type="ORF">V7V80_26460</name>
</gene>
<organism evidence="1 2">
    <name type="scientific">Pseudomonas kermanshahensis</name>
    <dbReference type="NCBI Taxonomy" id="2745482"/>
    <lineage>
        <taxon>Bacteria</taxon>
        <taxon>Pseudomonadati</taxon>
        <taxon>Pseudomonadota</taxon>
        <taxon>Gammaproteobacteria</taxon>
        <taxon>Pseudomonadales</taxon>
        <taxon>Pseudomonadaceae</taxon>
        <taxon>Pseudomonas</taxon>
    </lineage>
</organism>
<evidence type="ECO:0008006" key="3">
    <source>
        <dbReference type="Google" id="ProtNLM"/>
    </source>
</evidence>